<keyword evidence="2" id="KW-1185">Reference proteome</keyword>
<organism evidence="1 2">
    <name type="scientific">Cylicocyclus nassatus</name>
    <name type="common">Nematode worm</name>
    <dbReference type="NCBI Taxonomy" id="53992"/>
    <lineage>
        <taxon>Eukaryota</taxon>
        <taxon>Metazoa</taxon>
        <taxon>Ecdysozoa</taxon>
        <taxon>Nematoda</taxon>
        <taxon>Chromadorea</taxon>
        <taxon>Rhabditida</taxon>
        <taxon>Rhabditina</taxon>
        <taxon>Rhabditomorpha</taxon>
        <taxon>Strongyloidea</taxon>
        <taxon>Strongylidae</taxon>
        <taxon>Cylicocyclus</taxon>
    </lineage>
</organism>
<dbReference type="EMBL" id="CATQJL010000001">
    <property type="protein sequence ID" value="CAJ0590068.1"/>
    <property type="molecule type" value="Genomic_DNA"/>
</dbReference>
<sequence length="58" mass="6636">MPSKSSNGCLGTILIYGRKKRPKSLYDVRSHPRNMFLRRNLHNAHFKSSSFIGCGIRT</sequence>
<evidence type="ECO:0000313" key="1">
    <source>
        <dbReference type="EMBL" id="CAJ0590068.1"/>
    </source>
</evidence>
<accession>A0AA36DP67</accession>
<evidence type="ECO:0000313" key="2">
    <source>
        <dbReference type="Proteomes" id="UP001176961"/>
    </source>
</evidence>
<comment type="caution">
    <text evidence="1">The sequence shown here is derived from an EMBL/GenBank/DDBJ whole genome shotgun (WGS) entry which is preliminary data.</text>
</comment>
<dbReference type="Proteomes" id="UP001176961">
    <property type="component" value="Unassembled WGS sequence"/>
</dbReference>
<gene>
    <name evidence="1" type="ORF">CYNAS_LOCUS2051</name>
</gene>
<proteinExistence type="predicted"/>
<name>A0AA36DP67_CYLNA</name>
<dbReference type="AlphaFoldDB" id="A0AA36DP67"/>
<protein>
    <submittedName>
        <fullName evidence="1">Uncharacterized protein</fullName>
    </submittedName>
</protein>
<reference evidence="1" key="1">
    <citation type="submission" date="2023-07" db="EMBL/GenBank/DDBJ databases">
        <authorList>
            <consortium name="CYATHOMIX"/>
        </authorList>
    </citation>
    <scope>NUCLEOTIDE SEQUENCE</scope>
    <source>
        <strain evidence="1">N/A</strain>
    </source>
</reference>